<accession>A0A8D8L2P5</accession>
<dbReference type="AlphaFoldDB" id="A0A8D8L2P5"/>
<dbReference type="EMBL" id="HBUE01103462">
    <property type="protein sequence ID" value="CAG6486226.1"/>
    <property type="molecule type" value="Transcribed_RNA"/>
</dbReference>
<sequence length="526" mass="57812">MQNDIIDPGNSGGLNHRQRSTDVAGTSGKEQTKPDYSCIRCKTALVAPNEDQYDALKRRLQERMSESRGETVFEIGVGEDGGESGLDPEEYAASLATLQTLVEILNADCVELRTRKGENGMTGQYLVRSKVDDNDFTEIRVAVVGNVDAGKSTLLGVLTHGELDNGRGFARQRLFRHKHEIESGRTSSVGNDILGFDSVGNVVNKPDHGTLDWVKICEKSAKVITFIDLAGHERYLKTTVFGMTGHAPDFGMLMGVGTVVSGITLQGVVTLNDVLLLGPNPLGDFTPITIKSIHRKRMVVSEVRSGQTASFAMKKKVKRSQIRKGMVLVSPEVNPQACWEFDCEILVLHHPTTISSKYGRWSAMVHCGSIRQTAQILQMSKECLRTGDKAVVRFRFIKNPEYMKPGQRMVFREGRTKAVGNVITPLYTAGSVQQRSKPNKMQGRMGSAMNQQQMASKPLSKSTNDAALEEQPLGNSEVLDIGVDKRNRAVTTHKKHRAATESAKESLTNSPQQTPHYNDAISVTIN</sequence>
<feature type="compositionally biased region" description="Polar residues" evidence="5">
    <location>
        <begin position="505"/>
        <end position="526"/>
    </location>
</feature>
<dbReference type="SUPFAM" id="SSF50465">
    <property type="entry name" value="EF-Tu/eEF-1alpha/eIF2-gamma C-terminal domain"/>
    <property type="match status" value="1"/>
</dbReference>
<dbReference type="SUPFAM" id="SSF52540">
    <property type="entry name" value="P-loop containing nucleoside triphosphate hydrolases"/>
    <property type="match status" value="1"/>
</dbReference>
<name>A0A8D8L2P5_CULPI</name>
<dbReference type="SUPFAM" id="SSF50447">
    <property type="entry name" value="Translation proteins"/>
    <property type="match status" value="1"/>
</dbReference>
<dbReference type="InterPro" id="IPR050055">
    <property type="entry name" value="EF-Tu_GTPase"/>
</dbReference>
<dbReference type="PANTHER" id="PTHR43721">
    <property type="entry name" value="ELONGATION FACTOR TU-RELATED"/>
    <property type="match status" value="1"/>
</dbReference>
<dbReference type="FunFam" id="2.40.30.10:FF:000028">
    <property type="entry name" value="GTP-binding protein 1,-like"/>
    <property type="match status" value="1"/>
</dbReference>
<dbReference type="Pfam" id="PF00009">
    <property type="entry name" value="GTP_EFTU"/>
    <property type="match status" value="1"/>
</dbReference>
<dbReference type="InterPro" id="IPR009000">
    <property type="entry name" value="Transl_B-barrel_sf"/>
</dbReference>
<dbReference type="CDD" id="cd03708">
    <property type="entry name" value="GTPBP_III"/>
    <property type="match status" value="1"/>
</dbReference>
<evidence type="ECO:0000256" key="5">
    <source>
        <dbReference type="SAM" id="MobiDB-lite"/>
    </source>
</evidence>
<evidence type="ECO:0000256" key="3">
    <source>
        <dbReference type="ARBA" id="ARBA00022741"/>
    </source>
</evidence>
<evidence type="ECO:0000256" key="1">
    <source>
        <dbReference type="ARBA" id="ARBA00004496"/>
    </source>
</evidence>
<feature type="compositionally biased region" description="Polar residues" evidence="5">
    <location>
        <begin position="448"/>
        <end position="465"/>
    </location>
</feature>
<keyword evidence="4" id="KW-0342">GTP-binding</keyword>
<comment type="subcellular location">
    <subcellularLocation>
        <location evidence="1">Cytoplasm</location>
    </subcellularLocation>
</comment>
<dbReference type="CDD" id="cd03694">
    <property type="entry name" value="GTPBP_II"/>
    <property type="match status" value="1"/>
</dbReference>
<feature type="region of interest" description="Disordered" evidence="5">
    <location>
        <begin position="1"/>
        <end position="32"/>
    </location>
</feature>
<evidence type="ECO:0000259" key="6">
    <source>
        <dbReference type="Pfam" id="PF00009"/>
    </source>
</evidence>
<feature type="domain" description="Tr-type G" evidence="6">
    <location>
        <begin position="140"/>
        <end position="243"/>
    </location>
</feature>
<proteinExistence type="inferred from homology"/>
<evidence type="ECO:0000313" key="7">
    <source>
        <dbReference type="EMBL" id="CAG6602074.1"/>
    </source>
</evidence>
<dbReference type="InterPro" id="IPR000795">
    <property type="entry name" value="T_Tr_GTP-bd_dom"/>
</dbReference>
<dbReference type="EMBL" id="HBUE01348899">
    <property type="protein sequence ID" value="CAG6602074.1"/>
    <property type="molecule type" value="Transcribed_RNA"/>
</dbReference>
<feature type="region of interest" description="Disordered" evidence="5">
    <location>
        <begin position="489"/>
        <end position="526"/>
    </location>
</feature>
<dbReference type="GO" id="GO:0005737">
    <property type="term" value="C:cytoplasm"/>
    <property type="evidence" value="ECO:0007669"/>
    <property type="project" value="UniProtKB-SubCell"/>
</dbReference>
<dbReference type="GO" id="GO:0005525">
    <property type="term" value="F:GTP binding"/>
    <property type="evidence" value="ECO:0007669"/>
    <property type="project" value="UniProtKB-KW"/>
</dbReference>
<protein>
    <submittedName>
        <fullName evidence="7">GTP-binding protein 1</fullName>
    </submittedName>
</protein>
<evidence type="ECO:0000256" key="2">
    <source>
        <dbReference type="ARBA" id="ARBA00007249"/>
    </source>
</evidence>
<reference evidence="7" key="1">
    <citation type="submission" date="2021-05" db="EMBL/GenBank/DDBJ databases">
        <authorList>
            <person name="Alioto T."/>
            <person name="Alioto T."/>
            <person name="Gomez Garrido J."/>
        </authorList>
    </citation>
    <scope>NUCLEOTIDE SEQUENCE</scope>
</reference>
<dbReference type="Gene3D" id="2.40.30.10">
    <property type="entry name" value="Translation factors"/>
    <property type="match status" value="1"/>
</dbReference>
<dbReference type="EMBL" id="HBUE01241845">
    <property type="protein sequence ID" value="CAG6549793.1"/>
    <property type="molecule type" value="Transcribed_RNA"/>
</dbReference>
<dbReference type="Gene3D" id="3.40.50.300">
    <property type="entry name" value="P-loop containing nucleotide triphosphate hydrolases"/>
    <property type="match status" value="1"/>
</dbReference>
<dbReference type="PANTHER" id="PTHR43721:SF9">
    <property type="entry name" value="GTP-BINDING PROTEIN 1"/>
    <property type="match status" value="1"/>
</dbReference>
<dbReference type="FunFam" id="2.40.30.10:FF:000014">
    <property type="entry name" value="Probable GTP-binding protein 1"/>
    <property type="match status" value="1"/>
</dbReference>
<organism evidence="7">
    <name type="scientific">Culex pipiens</name>
    <name type="common">House mosquito</name>
    <dbReference type="NCBI Taxonomy" id="7175"/>
    <lineage>
        <taxon>Eukaryota</taxon>
        <taxon>Metazoa</taxon>
        <taxon>Ecdysozoa</taxon>
        <taxon>Arthropoda</taxon>
        <taxon>Hexapoda</taxon>
        <taxon>Insecta</taxon>
        <taxon>Pterygota</taxon>
        <taxon>Neoptera</taxon>
        <taxon>Endopterygota</taxon>
        <taxon>Diptera</taxon>
        <taxon>Nematocera</taxon>
        <taxon>Culicoidea</taxon>
        <taxon>Culicidae</taxon>
        <taxon>Culicinae</taxon>
        <taxon>Culicini</taxon>
        <taxon>Culex</taxon>
        <taxon>Culex</taxon>
    </lineage>
</organism>
<evidence type="ECO:0000256" key="4">
    <source>
        <dbReference type="ARBA" id="ARBA00023134"/>
    </source>
</evidence>
<dbReference type="InterPro" id="IPR027417">
    <property type="entry name" value="P-loop_NTPase"/>
</dbReference>
<dbReference type="GO" id="GO:0003924">
    <property type="term" value="F:GTPase activity"/>
    <property type="evidence" value="ECO:0007669"/>
    <property type="project" value="InterPro"/>
</dbReference>
<comment type="similarity">
    <text evidence="2">Belongs to the TRAFAC class translation factor GTPase superfamily. Classic translation factor GTPase family. EF-Tu/EF-1A subfamily.</text>
</comment>
<dbReference type="InterPro" id="IPR009001">
    <property type="entry name" value="Transl_elong_EF1A/Init_IF2_C"/>
</dbReference>
<keyword evidence="3" id="KW-0547">Nucleotide-binding</keyword>
<feature type="region of interest" description="Disordered" evidence="5">
    <location>
        <begin position="431"/>
        <end position="466"/>
    </location>
</feature>
<dbReference type="GO" id="GO:0003746">
    <property type="term" value="F:translation elongation factor activity"/>
    <property type="evidence" value="ECO:0007669"/>
    <property type="project" value="TreeGrafter"/>
</dbReference>